<keyword evidence="2" id="KW-1185">Reference proteome</keyword>
<evidence type="ECO:0000313" key="1">
    <source>
        <dbReference type="EMBL" id="KAK5772682.1"/>
    </source>
</evidence>
<proteinExistence type="predicted"/>
<reference evidence="1 2" key="1">
    <citation type="submission" date="2023-03" db="EMBL/GenBank/DDBJ databases">
        <title>WGS of Gossypium arboreum.</title>
        <authorList>
            <person name="Yu D."/>
        </authorList>
    </citation>
    <scope>NUCLEOTIDE SEQUENCE [LARGE SCALE GENOMIC DNA]</scope>
    <source>
        <tissue evidence="1">Leaf</tissue>
    </source>
</reference>
<organism evidence="1 2">
    <name type="scientific">Gossypium arboreum</name>
    <name type="common">Tree cotton</name>
    <name type="synonym">Gossypium nanking</name>
    <dbReference type="NCBI Taxonomy" id="29729"/>
    <lineage>
        <taxon>Eukaryota</taxon>
        <taxon>Viridiplantae</taxon>
        <taxon>Streptophyta</taxon>
        <taxon>Embryophyta</taxon>
        <taxon>Tracheophyta</taxon>
        <taxon>Spermatophyta</taxon>
        <taxon>Magnoliopsida</taxon>
        <taxon>eudicotyledons</taxon>
        <taxon>Gunneridae</taxon>
        <taxon>Pentapetalae</taxon>
        <taxon>rosids</taxon>
        <taxon>malvids</taxon>
        <taxon>Malvales</taxon>
        <taxon>Malvaceae</taxon>
        <taxon>Malvoideae</taxon>
        <taxon>Gossypium</taxon>
    </lineage>
</organism>
<gene>
    <name evidence="1" type="ORF">PVK06_048976</name>
</gene>
<evidence type="ECO:0000313" key="2">
    <source>
        <dbReference type="Proteomes" id="UP001358586"/>
    </source>
</evidence>
<dbReference type="EMBL" id="JARKNE010000013">
    <property type="protein sequence ID" value="KAK5772682.1"/>
    <property type="molecule type" value="Genomic_DNA"/>
</dbReference>
<comment type="caution">
    <text evidence="1">The sequence shown here is derived from an EMBL/GenBank/DDBJ whole genome shotgun (WGS) entry which is preliminary data.</text>
</comment>
<name>A0ABR0MJB4_GOSAR</name>
<protein>
    <submittedName>
        <fullName evidence="1">Uncharacterized protein</fullName>
    </submittedName>
</protein>
<dbReference type="Proteomes" id="UP001358586">
    <property type="component" value="Chromosome 13"/>
</dbReference>
<accession>A0ABR0MJB4</accession>
<sequence length="119" mass="13174">MLVFGILNSIDPEVKEEKPKILGFTISTEGRDKGRADNVDKLTLLCTHFHPKKHEVATCFELHGCPDWWLEKYGKPNIKSVNRGGKTGVVSSTQQVSQDKGSMRANVTAVDNNYGTTLV</sequence>